<evidence type="ECO:0000259" key="1">
    <source>
        <dbReference type="PROSITE" id="PS50206"/>
    </source>
</evidence>
<dbReference type="CTD" id="100130890"/>
<reference evidence="2 3" key="1">
    <citation type="submission" date="2020-10" db="EMBL/GenBank/DDBJ databases">
        <title>Pygocentrus nattereri (red-bellied piranha) genome, fPygNat1, primary haplotype.</title>
        <authorList>
            <person name="Myers G."/>
            <person name="Meyer A."/>
            <person name="Karagic N."/>
            <person name="Pippel M."/>
            <person name="Winkler S."/>
            <person name="Tracey A."/>
            <person name="Wood J."/>
            <person name="Formenti G."/>
            <person name="Howe K."/>
            <person name="Fedrigo O."/>
            <person name="Jarvis E.D."/>
        </authorList>
    </citation>
    <scope>NUCLEOTIDE SEQUENCE [LARGE SCALE GENOMIC DNA]</scope>
</reference>
<dbReference type="PANTHER" id="PTHR44086:SF10">
    <property type="entry name" value="THIOSULFATE SULFURTRANSFERASE_RHODANESE-LIKE DOMAIN-CONTAINING PROTEIN 3"/>
    <property type="match status" value="1"/>
</dbReference>
<dbReference type="InterPro" id="IPR036873">
    <property type="entry name" value="Rhodanese-like_dom_sf"/>
</dbReference>
<dbReference type="SMART" id="SM00450">
    <property type="entry name" value="RHOD"/>
    <property type="match status" value="1"/>
</dbReference>
<dbReference type="AlphaFoldDB" id="A0AAR2IJD3"/>
<name>A0AAR2IJD3_PYGNA</name>
<dbReference type="SUPFAM" id="SSF52821">
    <property type="entry name" value="Rhodanese/Cell cycle control phosphatase"/>
    <property type="match status" value="1"/>
</dbReference>
<dbReference type="PANTHER" id="PTHR44086">
    <property type="entry name" value="THIOSULFATE SULFURTRANSFERASE RDL2, MITOCHONDRIAL-RELATED"/>
    <property type="match status" value="1"/>
</dbReference>
<dbReference type="GeneTree" id="ENSGT00940000165845"/>
<dbReference type="Pfam" id="PF00581">
    <property type="entry name" value="Rhodanese"/>
    <property type="match status" value="1"/>
</dbReference>
<dbReference type="PROSITE" id="PS50206">
    <property type="entry name" value="RHODANESE_3"/>
    <property type="match status" value="1"/>
</dbReference>
<dbReference type="Gene3D" id="3.40.250.10">
    <property type="entry name" value="Rhodanese-like domain"/>
    <property type="match status" value="1"/>
</dbReference>
<sequence>MALKTCCRLTRRLVRAVEQGSGARAPSLPRHRAVAKQSHLFSWRSLCSAGPPSSVVTYEELKKLLGAKSGVVIDVREPWELREYGNIPGSINVPLGQVNGALQLKPEEFKEKYGGGMPSTTENVVFTCLAGARSIKALEAAVSLGYANAQHYPGGWQDWAKHEILQTKD</sequence>
<reference evidence="2" key="3">
    <citation type="submission" date="2025-09" db="UniProtKB">
        <authorList>
            <consortium name="Ensembl"/>
        </authorList>
    </citation>
    <scope>IDENTIFICATION</scope>
</reference>
<keyword evidence="3" id="KW-1185">Reference proteome</keyword>
<evidence type="ECO:0000313" key="2">
    <source>
        <dbReference type="Ensembl" id="ENSPNAP00000039845.1"/>
    </source>
</evidence>
<reference evidence="2" key="2">
    <citation type="submission" date="2025-08" db="UniProtKB">
        <authorList>
            <consortium name="Ensembl"/>
        </authorList>
    </citation>
    <scope>IDENTIFICATION</scope>
</reference>
<evidence type="ECO:0000313" key="3">
    <source>
        <dbReference type="Proteomes" id="UP001501920"/>
    </source>
</evidence>
<accession>A0AAR2IJD3</accession>
<dbReference type="GeneID" id="108414224"/>
<dbReference type="RefSeq" id="XP_017542535.1">
    <property type="nucleotide sequence ID" value="XM_017687046.2"/>
</dbReference>
<protein>
    <recommendedName>
        <fullName evidence="1">Rhodanese domain-containing protein</fullName>
    </recommendedName>
</protein>
<dbReference type="Ensembl" id="ENSPNAT00000081953.1">
    <property type="protein sequence ID" value="ENSPNAP00000039845.1"/>
    <property type="gene ID" value="ENSPNAG00000034048.1"/>
</dbReference>
<dbReference type="InterPro" id="IPR001763">
    <property type="entry name" value="Rhodanese-like_dom"/>
</dbReference>
<feature type="domain" description="Rhodanese" evidence="1">
    <location>
        <begin position="66"/>
        <end position="168"/>
    </location>
</feature>
<proteinExistence type="predicted"/>
<dbReference type="Proteomes" id="UP001501920">
    <property type="component" value="Chromosome 19"/>
</dbReference>
<organism evidence="2 3">
    <name type="scientific">Pygocentrus nattereri</name>
    <name type="common">Red-bellied piranha</name>
    <dbReference type="NCBI Taxonomy" id="42514"/>
    <lineage>
        <taxon>Eukaryota</taxon>
        <taxon>Metazoa</taxon>
        <taxon>Chordata</taxon>
        <taxon>Craniata</taxon>
        <taxon>Vertebrata</taxon>
        <taxon>Euteleostomi</taxon>
        <taxon>Actinopterygii</taxon>
        <taxon>Neopterygii</taxon>
        <taxon>Teleostei</taxon>
        <taxon>Ostariophysi</taxon>
        <taxon>Characiformes</taxon>
        <taxon>Characoidei</taxon>
        <taxon>Pygocentrus</taxon>
    </lineage>
</organism>